<name>A0A5E4Q2D9_9NEOP</name>
<feature type="chain" id="PRO_5022877341" description="Pupal cuticle protein C1B" evidence="3">
    <location>
        <begin position="29"/>
        <end position="207"/>
    </location>
</feature>
<organism evidence="4 5">
    <name type="scientific">Leptidea sinapis</name>
    <dbReference type="NCBI Taxonomy" id="189913"/>
    <lineage>
        <taxon>Eukaryota</taxon>
        <taxon>Metazoa</taxon>
        <taxon>Ecdysozoa</taxon>
        <taxon>Arthropoda</taxon>
        <taxon>Hexapoda</taxon>
        <taxon>Insecta</taxon>
        <taxon>Pterygota</taxon>
        <taxon>Neoptera</taxon>
        <taxon>Endopterygota</taxon>
        <taxon>Lepidoptera</taxon>
        <taxon>Glossata</taxon>
        <taxon>Ditrysia</taxon>
        <taxon>Papilionoidea</taxon>
        <taxon>Pieridae</taxon>
        <taxon>Dismorphiinae</taxon>
        <taxon>Leptidea</taxon>
    </lineage>
</organism>
<proteinExistence type="predicted"/>
<dbReference type="EMBL" id="FZQP02001048">
    <property type="protein sequence ID" value="VVC91414.1"/>
    <property type="molecule type" value="Genomic_DNA"/>
</dbReference>
<keyword evidence="5" id="KW-1185">Reference proteome</keyword>
<dbReference type="GO" id="GO:0042302">
    <property type="term" value="F:structural constituent of cuticle"/>
    <property type="evidence" value="ECO:0007669"/>
    <property type="project" value="UniProtKB-KW"/>
</dbReference>
<sequence length="207" mass="22318">MKKINNITKVVVESTALLTLAVLAAARAGSIPQYSPATSVSSVYSSLNNVNTASKPIYENAEVSTQETRENSLGGQKTTFSKTITTPFSNVQKYDTRITNNALLTHAVPTIYSSPIHSIHTPVYYSNPSYSVATPVVSNTYSVPITYSHNTVPIATKTYSTPILTKTSGLTFSSTPITQNHAVKVTYSEAPLVSHMTFTGLGTNYAW</sequence>
<evidence type="ECO:0008006" key="6">
    <source>
        <dbReference type="Google" id="ProtNLM"/>
    </source>
</evidence>
<dbReference type="Proteomes" id="UP000324832">
    <property type="component" value="Unassembled WGS sequence"/>
</dbReference>
<keyword evidence="2" id="KW-0677">Repeat</keyword>
<keyword evidence="3" id="KW-0732">Signal</keyword>
<reference evidence="4 5" key="1">
    <citation type="submission" date="2017-07" db="EMBL/GenBank/DDBJ databases">
        <authorList>
            <person name="Talla V."/>
            <person name="Backstrom N."/>
        </authorList>
    </citation>
    <scope>NUCLEOTIDE SEQUENCE [LARGE SCALE GENOMIC DNA]</scope>
</reference>
<evidence type="ECO:0000256" key="2">
    <source>
        <dbReference type="ARBA" id="ARBA00022737"/>
    </source>
</evidence>
<evidence type="ECO:0000256" key="3">
    <source>
        <dbReference type="SAM" id="SignalP"/>
    </source>
</evidence>
<dbReference type="PANTHER" id="PTHR39068">
    <property type="entry name" value="LARVAL/PUPAL CUTICLE PROTEIN H1C-LIKE PROTEIN-RELATED"/>
    <property type="match status" value="1"/>
</dbReference>
<dbReference type="PANTHER" id="PTHR39068:SF2">
    <property type="entry name" value="MIP24391P"/>
    <property type="match status" value="1"/>
</dbReference>
<evidence type="ECO:0000313" key="4">
    <source>
        <dbReference type="EMBL" id="VVC91414.1"/>
    </source>
</evidence>
<protein>
    <recommendedName>
        <fullName evidence="6">Pupal cuticle protein C1B</fullName>
    </recommendedName>
</protein>
<evidence type="ECO:0000256" key="1">
    <source>
        <dbReference type="ARBA" id="ARBA00022460"/>
    </source>
</evidence>
<dbReference type="AlphaFoldDB" id="A0A5E4Q2D9"/>
<dbReference type="InterPro" id="IPR022727">
    <property type="entry name" value="Cuticle_C1"/>
</dbReference>
<accession>A0A5E4Q2D9</accession>
<feature type="signal peptide" evidence="3">
    <location>
        <begin position="1"/>
        <end position="28"/>
    </location>
</feature>
<gene>
    <name evidence="4" type="ORF">LSINAPIS_LOCUS4088</name>
</gene>
<dbReference type="Pfam" id="PF11018">
    <property type="entry name" value="Cuticle_3"/>
    <property type="match status" value="1"/>
</dbReference>
<keyword evidence="1" id="KW-0193">Cuticle</keyword>
<evidence type="ECO:0000313" key="5">
    <source>
        <dbReference type="Proteomes" id="UP000324832"/>
    </source>
</evidence>